<reference evidence="3" key="1">
    <citation type="submission" date="2021-07" db="EMBL/GenBank/DDBJ databases">
        <authorList>
            <person name="Branca A.L. A."/>
        </authorList>
    </citation>
    <scope>NUCLEOTIDE SEQUENCE</scope>
</reference>
<proteinExistence type="predicted"/>
<dbReference type="PANTHER" id="PTHR42055:SF1">
    <property type="entry name" value="YALI0E03476P"/>
    <property type="match status" value="1"/>
</dbReference>
<keyword evidence="4" id="KW-1185">Reference proteome</keyword>
<feature type="region of interest" description="Disordered" evidence="1">
    <location>
        <begin position="504"/>
        <end position="533"/>
    </location>
</feature>
<feature type="compositionally biased region" description="Polar residues" evidence="1">
    <location>
        <begin position="519"/>
        <end position="528"/>
    </location>
</feature>
<feature type="signal peptide" evidence="2">
    <location>
        <begin position="1"/>
        <end position="34"/>
    </location>
</feature>
<dbReference type="OrthoDB" id="5312133at2759"/>
<gene>
    <name evidence="3" type="ORF">POLS_LOCUS6224</name>
</gene>
<evidence type="ECO:0000313" key="3">
    <source>
        <dbReference type="EMBL" id="CAG8156382.1"/>
    </source>
</evidence>
<comment type="caution">
    <text evidence="3">The sequence shown here is derived from an EMBL/GenBank/DDBJ whole genome shotgun (WGS) entry which is preliminary data.</text>
</comment>
<evidence type="ECO:0000256" key="2">
    <source>
        <dbReference type="SAM" id="SignalP"/>
    </source>
</evidence>
<protein>
    <submittedName>
        <fullName evidence="3">Uncharacterized protein</fullName>
    </submittedName>
</protein>
<dbReference type="EMBL" id="CAJVOS010000034">
    <property type="protein sequence ID" value="CAG8156382.1"/>
    <property type="molecule type" value="Genomic_DNA"/>
</dbReference>
<evidence type="ECO:0000313" key="4">
    <source>
        <dbReference type="Proteomes" id="UP001153618"/>
    </source>
</evidence>
<sequence>MIPHRSTALLSVIVFVALLLFIFSSSPVPTVTEGEEVSGPAKFVPRPKLSSLANFHLPSFRPPSHEQPEEQKNSTHGESKWYSTLEWLNPFSSAITLDENRSVLPPVADRRPIYTYYNAKYNPNKASAKDLKELQNADAELLLAWRRAWYAQGFKPVVLTPGDAMLNPNYEVVQKLKLSPKTENEVFGWLAWGHMGTGLLSDFHCFPMARYDDNMLSYLRRGSVPESITRFDNLKNALFAGEKARIDAVIQSAVLKLDDKTTSFVDLMEADSFKVESPSALAFYKSAAVTSHYPIVHEKISQSPAAGQRALVQLINGHLHNHFQTAFPAGLAVLKPFPQHTTALVEPALRLAKALIQCPESPMPDSCPPNEPECRPCGSAKSPMRISQPSSFKNTTFLFTIGTLPHPYTLVSLQKHSEEITTPQIRRETERDAWLSEVTKDHLGPELGSSYRGVIFKQVVAAPDAVGTSLWMTVESLPAAAGQSLPNELLDEFEWQFGFKIPRGGKIDPATENDKDSAKSAQDNTPSDQGVGKEYELIQKAREVIKNKETNRINIKDVVEAWNLADTEVWRFVKAYRARSLVERQKWEEEEKPFAGSRS</sequence>
<accession>A0A9W4MWY6</accession>
<feature type="chain" id="PRO_5040923861" evidence="2">
    <location>
        <begin position="35"/>
        <end position="599"/>
    </location>
</feature>
<keyword evidence="2" id="KW-0732">Signal</keyword>
<evidence type="ECO:0000256" key="1">
    <source>
        <dbReference type="SAM" id="MobiDB-lite"/>
    </source>
</evidence>
<dbReference type="AlphaFoldDB" id="A0A9W4MWY6"/>
<dbReference type="Proteomes" id="UP001153618">
    <property type="component" value="Unassembled WGS sequence"/>
</dbReference>
<name>A0A9W4MWY6_PENOL</name>
<organism evidence="3 4">
    <name type="scientific">Penicillium olsonii</name>
    <dbReference type="NCBI Taxonomy" id="99116"/>
    <lineage>
        <taxon>Eukaryota</taxon>
        <taxon>Fungi</taxon>
        <taxon>Dikarya</taxon>
        <taxon>Ascomycota</taxon>
        <taxon>Pezizomycotina</taxon>
        <taxon>Eurotiomycetes</taxon>
        <taxon>Eurotiomycetidae</taxon>
        <taxon>Eurotiales</taxon>
        <taxon>Aspergillaceae</taxon>
        <taxon>Penicillium</taxon>
    </lineage>
</organism>
<dbReference type="PANTHER" id="PTHR42055">
    <property type="entry name" value="YALI0E03476P"/>
    <property type="match status" value="1"/>
</dbReference>